<evidence type="ECO:0000256" key="1">
    <source>
        <dbReference type="SAM" id="MobiDB-lite"/>
    </source>
</evidence>
<accession>A0AAD2HVQ6</accession>
<keyword evidence="3" id="KW-1185">Reference proteome</keyword>
<feature type="compositionally biased region" description="Low complexity" evidence="1">
    <location>
        <begin position="68"/>
        <end position="87"/>
    </location>
</feature>
<dbReference type="AlphaFoldDB" id="A0AAD2HVQ6"/>
<proteinExistence type="predicted"/>
<dbReference type="Proteomes" id="UP001295794">
    <property type="component" value="Unassembled WGS sequence"/>
</dbReference>
<organism evidence="2 3">
    <name type="scientific">Mycena citricolor</name>
    <dbReference type="NCBI Taxonomy" id="2018698"/>
    <lineage>
        <taxon>Eukaryota</taxon>
        <taxon>Fungi</taxon>
        <taxon>Dikarya</taxon>
        <taxon>Basidiomycota</taxon>
        <taxon>Agaricomycotina</taxon>
        <taxon>Agaricomycetes</taxon>
        <taxon>Agaricomycetidae</taxon>
        <taxon>Agaricales</taxon>
        <taxon>Marasmiineae</taxon>
        <taxon>Mycenaceae</taxon>
        <taxon>Mycena</taxon>
    </lineage>
</organism>
<feature type="non-terminal residue" evidence="2">
    <location>
        <position position="173"/>
    </location>
</feature>
<dbReference type="EMBL" id="CAVNYO010000460">
    <property type="protein sequence ID" value="CAK5282727.1"/>
    <property type="molecule type" value="Genomic_DNA"/>
</dbReference>
<name>A0AAD2HVQ6_9AGAR</name>
<gene>
    <name evidence="2" type="ORF">MYCIT1_LOCUS34715</name>
</gene>
<evidence type="ECO:0000313" key="2">
    <source>
        <dbReference type="EMBL" id="CAK5282727.1"/>
    </source>
</evidence>
<feature type="compositionally biased region" description="Basic and acidic residues" evidence="1">
    <location>
        <begin position="55"/>
        <end position="67"/>
    </location>
</feature>
<reference evidence="2" key="1">
    <citation type="submission" date="2023-11" db="EMBL/GenBank/DDBJ databases">
        <authorList>
            <person name="De Vega J J."/>
            <person name="De Vega J J."/>
        </authorList>
    </citation>
    <scope>NUCLEOTIDE SEQUENCE</scope>
</reference>
<comment type="caution">
    <text evidence="2">The sequence shown here is derived from an EMBL/GenBank/DDBJ whole genome shotgun (WGS) entry which is preliminary data.</text>
</comment>
<feature type="region of interest" description="Disordered" evidence="1">
    <location>
        <begin position="39"/>
        <end position="87"/>
    </location>
</feature>
<sequence>QYVGGFTCCATFRLSLKMPLTCCEPGMLLIVFQQRKRKRAEKSEGEDGTANNENAEERKGRFRDTASARHPPGAAGPSHPASGSPATSLRELLAELKSFDVEKDAAILEQAGFESAAELGLMATGLTEQQKMAVLSGAVGNQEGEKKQVMKPWKLARLSLAISEMTKLVSVDD</sequence>
<evidence type="ECO:0000313" key="3">
    <source>
        <dbReference type="Proteomes" id="UP001295794"/>
    </source>
</evidence>
<protein>
    <submittedName>
        <fullName evidence="2">Uncharacterized protein</fullName>
    </submittedName>
</protein>